<dbReference type="Proteomes" id="UP000694904">
    <property type="component" value="Chromosome 4"/>
</dbReference>
<dbReference type="RefSeq" id="XP_017861151.1">
    <property type="nucleotide sequence ID" value="XM_018005662.1"/>
</dbReference>
<feature type="transmembrane region" description="Helical" evidence="13">
    <location>
        <begin position="86"/>
        <end position="104"/>
    </location>
</feature>
<evidence type="ECO:0000256" key="1">
    <source>
        <dbReference type="ARBA" id="ARBA00001593"/>
    </source>
</evidence>
<dbReference type="SUPFAM" id="SSF55073">
    <property type="entry name" value="Nucleotide cyclase"/>
    <property type="match status" value="2"/>
</dbReference>
<evidence type="ECO:0000256" key="2">
    <source>
        <dbReference type="ARBA" id="ARBA00004141"/>
    </source>
</evidence>
<keyword evidence="5" id="KW-0479">Metal-binding</keyword>
<feature type="transmembrane region" description="Helical" evidence="13">
    <location>
        <begin position="779"/>
        <end position="800"/>
    </location>
</feature>
<comment type="catalytic activity">
    <reaction evidence="1">
        <text>ATP = 3',5'-cyclic AMP + diphosphate</text>
        <dbReference type="Rhea" id="RHEA:15389"/>
        <dbReference type="ChEBI" id="CHEBI:30616"/>
        <dbReference type="ChEBI" id="CHEBI:33019"/>
        <dbReference type="ChEBI" id="CHEBI:58165"/>
        <dbReference type="EC" id="4.6.1.1"/>
    </reaction>
</comment>
<feature type="region of interest" description="Disordered" evidence="12">
    <location>
        <begin position="1114"/>
        <end position="1144"/>
    </location>
</feature>
<organism evidence="15 16">
    <name type="scientific">Drosophila arizonae</name>
    <name type="common">Fruit fly</name>
    <dbReference type="NCBI Taxonomy" id="7263"/>
    <lineage>
        <taxon>Eukaryota</taxon>
        <taxon>Metazoa</taxon>
        <taxon>Ecdysozoa</taxon>
        <taxon>Arthropoda</taxon>
        <taxon>Hexapoda</taxon>
        <taxon>Insecta</taxon>
        <taxon>Pterygota</taxon>
        <taxon>Neoptera</taxon>
        <taxon>Endopterygota</taxon>
        <taxon>Diptera</taxon>
        <taxon>Brachycera</taxon>
        <taxon>Muscomorpha</taxon>
        <taxon>Ephydroidea</taxon>
        <taxon>Drosophilidae</taxon>
        <taxon>Drosophila</taxon>
    </lineage>
</organism>
<evidence type="ECO:0000313" key="15">
    <source>
        <dbReference type="Proteomes" id="UP000694904"/>
    </source>
</evidence>
<dbReference type="Gene3D" id="3.30.70.1230">
    <property type="entry name" value="Nucleotide cyclase"/>
    <property type="match status" value="2"/>
</dbReference>
<evidence type="ECO:0000256" key="5">
    <source>
        <dbReference type="ARBA" id="ARBA00022723"/>
    </source>
</evidence>
<name>A0ABM1P1R5_DROAR</name>
<evidence type="ECO:0000256" key="13">
    <source>
        <dbReference type="SAM" id="Phobius"/>
    </source>
</evidence>
<dbReference type="PANTHER" id="PTHR45627:SF23">
    <property type="entry name" value="AT30656P-RELATED"/>
    <property type="match status" value="1"/>
</dbReference>
<accession>A0ABM1P1R5</accession>
<keyword evidence="4 13" id="KW-0812">Transmembrane</keyword>
<evidence type="ECO:0000256" key="12">
    <source>
        <dbReference type="SAM" id="MobiDB-lite"/>
    </source>
</evidence>
<dbReference type="CDD" id="cd07302">
    <property type="entry name" value="CHD"/>
    <property type="match status" value="2"/>
</dbReference>
<keyword evidence="9 13" id="KW-1133">Transmembrane helix</keyword>
<gene>
    <name evidence="16" type="primary">LOC108612703</name>
</gene>
<reference evidence="15" key="1">
    <citation type="journal article" date="1997" name="Nucleic Acids Res.">
        <title>tRNAscan-SE: a program for improved detection of transfer RNA genes in genomic sequence.</title>
        <authorList>
            <person name="Lowe T.M."/>
            <person name="Eddy S.R."/>
        </authorList>
    </citation>
    <scope>NUCLEOTIDE SEQUENCE [LARGE SCALE GENOMIC DNA]</scope>
</reference>
<feature type="transmembrane region" description="Helical" evidence="13">
    <location>
        <begin position="52"/>
        <end position="74"/>
    </location>
</feature>
<feature type="transmembrane region" description="Helical" evidence="13">
    <location>
        <begin position="683"/>
        <end position="704"/>
    </location>
</feature>
<sequence>MSSSIKSPNLMLMPDESIIDVSKLKGWEWINLRKQIEDLSLEPCYRRYVERLAVVNVSLFVFLAELLGFLHVLLQIMYKGHTIRTTVPFIVIMVLLPLIVLICFKDKKKYARFPLWNILASCAAALMIVLTDTFFMALSAGPDVHLRSSYDHVVTISIYSLLPISVYGKPSFLGFGSTAIYFLYYVYSSLSIREPISLSSHGSYAIYLVSLNMFMEGFRIFIEYDLRRMILNRRKLLYQNIKLRSAVLMENDIMEQLLSSNIRSTLKAEMYKHIDEQRQGMRYFISTLLFIELYSNVSILIANITNYQLITQLDVSEILEILNGICVRLDQSAAKHNVLPIKFLGNFLSCISGIIPKSTRRTNACVDFALDFISIVDEIGQEKELKIAVRVAVHDGEAFTAIVGRQKCCFDIWSQDVAIAHCMASLGRKNMVHVSQKTLRLLHSEYNYENGPEEAQSHSLLQKANITTYLIGPQPRVIKSTTGNFFMHLSKDSESNSDSLPYHSMLRSSFYSVSRASVAFDGKDLDALRQKTASCLLEKVECMPVDSINLAKFFDFSNRVERGNEDYVIKPYITPFWRIYRKPEVESGYNSQPDLLFKYALLLMVFIATVFCIMALFPPFSSVVSYKMLVMYGILIIICLLAFYNKITIQISKHRAVSPPKFCLHRWLCTFSRWLEEKRILRSIVYVLCLWMVYILGTLEAIMLRREELKLIEDKTLSGPSIVEPWEASEHMILVIMLFTFLSVPLIFKASLIVLLCIFHILTLYVFYNIKHSKQKTNMGLPAEVASVWHLLSACIYYMILDHHIIYLKRVSYYFLLNANKKRELIEKSKSNAEYILANMLPTYLVPIFINHPSNDPPYHKYVAKVAVLFASIVNFPLDTTSLRVLNEFICYFDDLIEEYAKGFKVEKIKVMNWTYVAACGLDADDNLSQSSRTSIRKPVRGRLSRLSNVSIGEHIQMPELLNYNPRFHHPYLEYSDYCVLYLVHYAADMLRIMQDVSMQNLTMKFPNAMPGQLKIGISHGPAHTGVVGQSRFYFDLWGRTVNWASIMAEKGVTGHIHVTENTARTLSHLDIKCYYRGLEDNPIVGRTSTYLVDLNDELNFQGVDEASWLQFPNDERLPKPTSHNTVKYDRRNDDNKDGKDKSQ</sequence>
<dbReference type="PROSITE" id="PS50125">
    <property type="entry name" value="GUANYLATE_CYCLASE_2"/>
    <property type="match status" value="2"/>
</dbReference>
<evidence type="ECO:0000256" key="8">
    <source>
        <dbReference type="ARBA" id="ARBA00022842"/>
    </source>
</evidence>
<evidence type="ECO:0000256" key="10">
    <source>
        <dbReference type="ARBA" id="ARBA00023136"/>
    </source>
</evidence>
<dbReference type="Pfam" id="PF00211">
    <property type="entry name" value="Guanylate_cyc"/>
    <property type="match status" value="2"/>
</dbReference>
<dbReference type="InterPro" id="IPR001054">
    <property type="entry name" value="A/G_cyclase"/>
</dbReference>
<feature type="domain" description="Guanylate cyclase" evidence="14">
    <location>
        <begin position="287"/>
        <end position="424"/>
    </location>
</feature>
<comment type="subcellular location">
    <subcellularLocation>
        <location evidence="2">Membrane</location>
        <topology evidence="2">Multi-pass membrane protein</topology>
    </subcellularLocation>
</comment>
<feature type="transmembrane region" description="Helical" evidence="13">
    <location>
        <begin position="172"/>
        <end position="192"/>
    </location>
</feature>
<protein>
    <recommendedName>
        <fullName evidence="3">adenylate cyclase</fullName>
        <ecNumber evidence="3">4.6.1.1</ecNumber>
    </recommendedName>
</protein>
<reference evidence="15" key="2">
    <citation type="journal article" date="2016" name="G3 (Bethesda)">
        <title>Genome Evolution in Three Species of Cactophilic Drosophila.</title>
        <authorList>
            <person name="Sanchez-Flores A."/>
            <person name="Penazola F."/>
            <person name="Carpinteyro-Ponce J."/>
            <person name="Nazario-Yepiz N."/>
            <person name="Abreu-Goodger C."/>
            <person name="Machado C.A."/>
            <person name="Markow T.A."/>
        </authorList>
    </citation>
    <scope>NUCLEOTIDE SEQUENCE [LARGE SCALE GENOMIC DNA]</scope>
</reference>
<dbReference type="EC" id="4.6.1.1" evidence="3"/>
<evidence type="ECO:0000256" key="9">
    <source>
        <dbReference type="ARBA" id="ARBA00022989"/>
    </source>
</evidence>
<feature type="transmembrane region" description="Helical" evidence="13">
    <location>
        <begin position="116"/>
        <end position="138"/>
    </location>
</feature>
<feature type="transmembrane region" description="Helical" evidence="13">
    <location>
        <begin position="623"/>
        <end position="644"/>
    </location>
</feature>
<dbReference type="PANTHER" id="PTHR45627">
    <property type="entry name" value="ADENYLATE CYCLASE TYPE 1"/>
    <property type="match status" value="1"/>
</dbReference>
<evidence type="ECO:0000256" key="6">
    <source>
        <dbReference type="ARBA" id="ARBA00022741"/>
    </source>
</evidence>
<evidence type="ECO:0000256" key="3">
    <source>
        <dbReference type="ARBA" id="ARBA00012201"/>
    </source>
</evidence>
<keyword evidence="8" id="KW-0460">Magnesium</keyword>
<feature type="transmembrane region" description="Helical" evidence="13">
    <location>
        <begin position="596"/>
        <end position="617"/>
    </location>
</feature>
<keyword evidence="11" id="KW-0456">Lyase</keyword>
<feature type="transmembrane region" description="Helical" evidence="13">
    <location>
        <begin position="734"/>
        <end position="767"/>
    </location>
</feature>
<evidence type="ECO:0000256" key="4">
    <source>
        <dbReference type="ARBA" id="ARBA00022692"/>
    </source>
</evidence>
<dbReference type="GeneID" id="108612703"/>
<keyword evidence="10 13" id="KW-0472">Membrane</keyword>
<reference evidence="16" key="3">
    <citation type="submission" date="2025-08" db="UniProtKB">
        <authorList>
            <consortium name="RefSeq"/>
        </authorList>
    </citation>
    <scope>IDENTIFICATION</scope>
    <source>
        <tissue evidence="16">Whole organism</tissue>
    </source>
</reference>
<dbReference type="SMART" id="SM00044">
    <property type="entry name" value="CYCc"/>
    <property type="match status" value="1"/>
</dbReference>
<keyword evidence="6" id="KW-0547">Nucleotide-binding</keyword>
<evidence type="ECO:0000259" key="14">
    <source>
        <dbReference type="PROSITE" id="PS50125"/>
    </source>
</evidence>
<dbReference type="InterPro" id="IPR029787">
    <property type="entry name" value="Nucleotide_cyclase"/>
</dbReference>
<feature type="compositionally biased region" description="Basic and acidic residues" evidence="12">
    <location>
        <begin position="1127"/>
        <end position="1144"/>
    </location>
</feature>
<proteinExistence type="predicted"/>
<evidence type="ECO:0000256" key="7">
    <source>
        <dbReference type="ARBA" id="ARBA00022840"/>
    </source>
</evidence>
<feature type="domain" description="Guanylate cyclase" evidence="14">
    <location>
        <begin position="867"/>
        <end position="1049"/>
    </location>
</feature>
<evidence type="ECO:0000313" key="16">
    <source>
        <dbReference type="RefSeq" id="XP_017861151.1"/>
    </source>
</evidence>
<keyword evidence="7" id="KW-0067">ATP-binding</keyword>
<evidence type="ECO:0000256" key="11">
    <source>
        <dbReference type="ARBA" id="ARBA00023239"/>
    </source>
</evidence>
<feature type="transmembrane region" description="Helical" evidence="13">
    <location>
        <begin position="204"/>
        <end position="222"/>
    </location>
</feature>
<keyword evidence="15" id="KW-1185">Reference proteome</keyword>